<dbReference type="InterPro" id="IPR027486">
    <property type="entry name" value="Ribosomal_uS10_dom"/>
</dbReference>
<keyword evidence="2" id="KW-0689">Ribosomal protein</keyword>
<dbReference type="Pfam" id="PF00338">
    <property type="entry name" value="Ribosomal_S10"/>
    <property type="match status" value="1"/>
</dbReference>
<evidence type="ECO:0000256" key="1">
    <source>
        <dbReference type="ARBA" id="ARBA00007102"/>
    </source>
</evidence>
<name>A0A1B2JGL6_PICPA</name>
<dbReference type="EMBL" id="CP014586">
    <property type="protein sequence ID" value="ANZ77133.1"/>
    <property type="molecule type" value="Genomic_DNA"/>
</dbReference>
<dbReference type="GO" id="GO:1990904">
    <property type="term" value="C:ribonucleoprotein complex"/>
    <property type="evidence" value="ECO:0007669"/>
    <property type="project" value="UniProtKB-KW"/>
</dbReference>
<accession>A0A1B2JGL6</accession>
<evidence type="ECO:0000313" key="9">
    <source>
        <dbReference type="Proteomes" id="UP000094565"/>
    </source>
</evidence>
<evidence type="ECO:0000259" key="7">
    <source>
        <dbReference type="SMART" id="SM01403"/>
    </source>
</evidence>
<feature type="domain" description="Small ribosomal subunit protein uS10" evidence="7">
    <location>
        <begin position="69"/>
        <end position="166"/>
    </location>
</feature>
<evidence type="ECO:0000256" key="4">
    <source>
        <dbReference type="ARBA" id="ARBA00035261"/>
    </source>
</evidence>
<dbReference type="SUPFAM" id="SSF54999">
    <property type="entry name" value="Ribosomal protein S10"/>
    <property type="match status" value="1"/>
</dbReference>
<dbReference type="SMART" id="SM01403">
    <property type="entry name" value="Ribosomal_S10"/>
    <property type="match status" value="1"/>
</dbReference>
<feature type="compositionally biased region" description="Pro residues" evidence="6">
    <location>
        <begin position="234"/>
        <end position="243"/>
    </location>
</feature>
<reference evidence="8 9" key="1">
    <citation type="submission" date="2016-02" db="EMBL/GenBank/DDBJ databases">
        <title>Comparative genomic and transcriptomic foundation for Pichia pastoris.</title>
        <authorList>
            <person name="Love K.R."/>
            <person name="Shah K.A."/>
            <person name="Whittaker C.A."/>
            <person name="Wu J."/>
            <person name="Bartlett M.C."/>
            <person name="Ma D."/>
            <person name="Leeson R.L."/>
            <person name="Priest M."/>
            <person name="Young S.K."/>
            <person name="Love J.C."/>
        </authorList>
    </citation>
    <scope>NUCLEOTIDE SEQUENCE [LARGE SCALE GENOMIC DNA]</scope>
    <source>
        <strain evidence="8 9">ATCC 28485</strain>
    </source>
</reference>
<dbReference type="Gene3D" id="3.30.70.600">
    <property type="entry name" value="Ribosomal protein S10 domain"/>
    <property type="match status" value="1"/>
</dbReference>
<evidence type="ECO:0000256" key="3">
    <source>
        <dbReference type="ARBA" id="ARBA00023274"/>
    </source>
</evidence>
<dbReference type="FunFam" id="3.30.70.600:FF:000003">
    <property type="entry name" value="30S ribosomal protein S10"/>
    <property type="match status" value="1"/>
</dbReference>
<feature type="region of interest" description="Disordered" evidence="6">
    <location>
        <begin position="217"/>
        <end position="243"/>
    </location>
</feature>
<dbReference type="PRINTS" id="PR00971">
    <property type="entry name" value="RIBOSOMALS10"/>
</dbReference>
<keyword evidence="9" id="KW-1185">Reference proteome</keyword>
<dbReference type="HAMAP" id="MF_00508">
    <property type="entry name" value="Ribosomal_uS10"/>
    <property type="match status" value="1"/>
</dbReference>
<dbReference type="Proteomes" id="UP000094565">
    <property type="component" value="Chromosome 3"/>
</dbReference>
<sequence>MFKRLVRPFHHSVRAWNAVSTGSAAQYTPKVLTEETEVAGSNRPLPLSVELNHYAPLKIPVKYGELRAEITMRSFDNRNLDFFCDFALRAGYYLGLPLTGPKPLETRRERWTVIRAPFVHAKSKENFERRTHARLLRVWDSNPEVVDIWLAVLNKYSVTGVGLKAHMYIEEAVDPDFSASTPTQEGDVDSTGLNIAQLTSSVNPEVAARVAELLKDPEFTAHLGKDTETKKPTETPPTPPETS</sequence>
<dbReference type="AlphaFoldDB" id="A0A1B2JGL6"/>
<dbReference type="GO" id="GO:0005840">
    <property type="term" value="C:ribosome"/>
    <property type="evidence" value="ECO:0007669"/>
    <property type="project" value="UniProtKB-KW"/>
</dbReference>
<evidence type="ECO:0000256" key="5">
    <source>
        <dbReference type="ARBA" id="ARBA00042916"/>
    </source>
</evidence>
<dbReference type="GO" id="GO:0003735">
    <property type="term" value="F:structural constituent of ribosome"/>
    <property type="evidence" value="ECO:0007669"/>
    <property type="project" value="InterPro"/>
</dbReference>
<evidence type="ECO:0000256" key="6">
    <source>
        <dbReference type="SAM" id="MobiDB-lite"/>
    </source>
</evidence>
<gene>
    <name evidence="8" type="primary">RSM10</name>
    <name evidence="8" type="ORF">ATY40_BA7503560</name>
</gene>
<feature type="compositionally biased region" description="Basic and acidic residues" evidence="6">
    <location>
        <begin position="217"/>
        <end position="233"/>
    </location>
</feature>
<evidence type="ECO:0000313" key="8">
    <source>
        <dbReference type="EMBL" id="ANZ77133.1"/>
    </source>
</evidence>
<dbReference type="InterPro" id="IPR001848">
    <property type="entry name" value="Ribosomal_uS10"/>
</dbReference>
<dbReference type="GO" id="GO:0006412">
    <property type="term" value="P:translation"/>
    <property type="evidence" value="ECO:0007669"/>
    <property type="project" value="InterPro"/>
</dbReference>
<dbReference type="InterPro" id="IPR036838">
    <property type="entry name" value="Ribosomal_uS10_dom_sf"/>
</dbReference>
<evidence type="ECO:0000256" key="2">
    <source>
        <dbReference type="ARBA" id="ARBA00022980"/>
    </source>
</evidence>
<organism evidence="8 9">
    <name type="scientific">Komagataella pastoris</name>
    <name type="common">Yeast</name>
    <name type="synonym">Pichia pastoris</name>
    <dbReference type="NCBI Taxonomy" id="4922"/>
    <lineage>
        <taxon>Eukaryota</taxon>
        <taxon>Fungi</taxon>
        <taxon>Dikarya</taxon>
        <taxon>Ascomycota</taxon>
        <taxon>Saccharomycotina</taxon>
        <taxon>Pichiomycetes</taxon>
        <taxon>Pichiales</taxon>
        <taxon>Pichiaceae</taxon>
        <taxon>Komagataella</taxon>
    </lineage>
</organism>
<proteinExistence type="inferred from homology"/>
<comment type="similarity">
    <text evidence="1">Belongs to the universal ribosomal protein uS10 family.</text>
</comment>
<protein>
    <recommendedName>
        <fullName evidence="4">Small ribosomal subunit protein uS10m</fullName>
    </recommendedName>
    <alternativeName>
        <fullName evidence="5">37S ribosomal protein S10, mitochondrial</fullName>
    </alternativeName>
</protein>
<dbReference type="NCBIfam" id="TIGR01049">
    <property type="entry name" value="rpsJ_bact"/>
    <property type="match status" value="1"/>
</dbReference>
<dbReference type="OrthoDB" id="366214at2759"/>
<keyword evidence="3" id="KW-0687">Ribonucleoprotein</keyword>
<dbReference type="PANTHER" id="PTHR11700">
    <property type="entry name" value="30S RIBOSOMAL PROTEIN S10 FAMILY MEMBER"/>
    <property type="match status" value="1"/>
</dbReference>